<dbReference type="PANTHER" id="PTHR32097:SF17">
    <property type="entry name" value="CAMP-BINDING PROTEIN 1-RELATED"/>
    <property type="match status" value="1"/>
</dbReference>
<evidence type="ECO:0000313" key="3">
    <source>
        <dbReference type="Proteomes" id="UP001470230"/>
    </source>
</evidence>
<dbReference type="Pfam" id="PF00168">
    <property type="entry name" value="C2"/>
    <property type="match status" value="1"/>
</dbReference>
<dbReference type="InterPro" id="IPR003325">
    <property type="entry name" value="TerD"/>
</dbReference>
<dbReference type="InterPro" id="IPR035892">
    <property type="entry name" value="C2_domain_sf"/>
</dbReference>
<gene>
    <name evidence="2" type="ORF">M9Y10_023421</name>
</gene>
<keyword evidence="3" id="KW-1185">Reference proteome</keyword>
<dbReference type="InterPro" id="IPR051324">
    <property type="entry name" value="Stress/Tellurium_Resist"/>
</dbReference>
<dbReference type="InterPro" id="IPR000008">
    <property type="entry name" value="C2_dom"/>
</dbReference>
<evidence type="ECO:0000259" key="1">
    <source>
        <dbReference type="PROSITE" id="PS50004"/>
    </source>
</evidence>
<dbReference type="PROSITE" id="PS50004">
    <property type="entry name" value="C2"/>
    <property type="match status" value="1"/>
</dbReference>
<reference evidence="2 3" key="1">
    <citation type="submission" date="2024-04" db="EMBL/GenBank/DDBJ databases">
        <title>Tritrichomonas musculus Genome.</title>
        <authorList>
            <person name="Alves-Ferreira E."/>
            <person name="Grigg M."/>
            <person name="Lorenzi H."/>
            <person name="Galac M."/>
        </authorList>
    </citation>
    <scope>NUCLEOTIDE SEQUENCE [LARGE SCALE GENOMIC DNA]</scope>
    <source>
        <strain evidence="2 3">EAF2021</strain>
    </source>
</reference>
<name>A0ABR2KV24_9EUKA</name>
<dbReference type="Gene3D" id="2.60.40.150">
    <property type="entry name" value="C2 domain"/>
    <property type="match status" value="1"/>
</dbReference>
<comment type="caution">
    <text evidence="2">The sequence shown here is derived from an EMBL/GenBank/DDBJ whole genome shotgun (WGS) entry which is preliminary data.</text>
</comment>
<dbReference type="SUPFAM" id="SSF49562">
    <property type="entry name" value="C2 domain (Calcium/lipid-binding domain, CaLB)"/>
    <property type="match status" value="1"/>
</dbReference>
<dbReference type="PANTHER" id="PTHR32097">
    <property type="entry name" value="CAMP-BINDING PROTEIN 1-RELATED"/>
    <property type="match status" value="1"/>
</dbReference>
<dbReference type="CDD" id="cd00030">
    <property type="entry name" value="C2"/>
    <property type="match status" value="1"/>
</dbReference>
<feature type="domain" description="C2" evidence="1">
    <location>
        <begin position="1"/>
        <end position="103"/>
    </location>
</feature>
<organism evidence="2 3">
    <name type="scientific">Tritrichomonas musculus</name>
    <dbReference type="NCBI Taxonomy" id="1915356"/>
    <lineage>
        <taxon>Eukaryota</taxon>
        <taxon>Metamonada</taxon>
        <taxon>Parabasalia</taxon>
        <taxon>Tritrichomonadida</taxon>
        <taxon>Tritrichomonadidae</taxon>
        <taxon>Tritrichomonas</taxon>
    </lineage>
</organism>
<dbReference type="Pfam" id="PF02342">
    <property type="entry name" value="TerD"/>
    <property type="match status" value="1"/>
</dbReference>
<dbReference type="EMBL" id="JAPFFF010000003">
    <property type="protein sequence ID" value="KAK8894979.1"/>
    <property type="molecule type" value="Genomic_DNA"/>
</dbReference>
<proteinExistence type="predicted"/>
<protein>
    <recommendedName>
        <fullName evidence="1">C2 domain-containing protein</fullName>
    </recommendedName>
</protein>
<evidence type="ECO:0000313" key="2">
    <source>
        <dbReference type="EMBL" id="KAK8894979.1"/>
    </source>
</evidence>
<dbReference type="Proteomes" id="UP001470230">
    <property type="component" value="Unassembled WGS sequence"/>
</dbReference>
<accession>A0ABR2KV24</accession>
<dbReference type="SMART" id="SM00239">
    <property type="entry name" value="C2"/>
    <property type="match status" value="1"/>
</dbReference>
<sequence>MFHLKIISASNLPLPNSKSSHLYVRVFLVNFGVQASKCIASTKKTKKIINPEWHELIQIPFVACQRLHLEILDETSHANIVKVGTTEIELSPENVDDKEHESDVKIENEDPTLKEQPKLKYLIEPCTLFPFRIKNYKAPDAFYCYLSYDPPLKSDDRVELDFGSINNEGTAIQGIENYFVSYEKEPTHIGPKGLTQVFYIPRKSFVDAQFFFYAKTYNYKGNVTLNFVYGPSDSSPKYLSKKFAQSDKNGSISVDQVSSNHAAYSVFPVMANITSSSIDFELFKIPIEVIEQIVPIEKDTKHGHTKEKEAIDKIFDLVGKQICPENKEFQRRFNVYRGIRYTIDEAFKYQNIETSPRDITVCIGWDPSTHMDSSIVPIEKTGKALEPICYFHPVNIKRGDSIRTSSQTFHSLITEDNEKIRFKLLEIDPNVQYLGIAVTAEKGSPISGINGVYCRIMDNESKKEVMFIHLPKKKEKTGVLFGILTRVNNVWNFWPCLKFFDGTNPDQAKGFFSDYIKSGVADKFLEQS</sequence>
<dbReference type="Gene3D" id="2.60.60.30">
    <property type="entry name" value="sav2460 like domains"/>
    <property type="match status" value="1"/>
</dbReference>